<feature type="non-terminal residue" evidence="3">
    <location>
        <position position="1"/>
    </location>
</feature>
<keyword evidence="4" id="KW-1185">Reference proteome</keyword>
<feature type="chain" id="PRO_5041455034" evidence="2">
    <location>
        <begin position="24"/>
        <end position="117"/>
    </location>
</feature>
<sequence>VPVHRRGGVGALLVVHHLVLVPAQPAVGAARQHPVGFGMAGDVAGVQRTRETVVVDEGVAGVDAVRRRSGGRATSPPASPPSAAGRWSWRDPSRSRSRCRWRTPDGTGRRGGRCPDG</sequence>
<organism evidence="3 4">
    <name type="scientific">Geodia barretti</name>
    <name type="common">Barrett's horny sponge</name>
    <dbReference type="NCBI Taxonomy" id="519541"/>
    <lineage>
        <taxon>Eukaryota</taxon>
        <taxon>Metazoa</taxon>
        <taxon>Porifera</taxon>
        <taxon>Demospongiae</taxon>
        <taxon>Heteroscleromorpha</taxon>
        <taxon>Tetractinellida</taxon>
        <taxon>Astrophorina</taxon>
        <taxon>Geodiidae</taxon>
        <taxon>Geodia</taxon>
    </lineage>
</organism>
<feature type="region of interest" description="Disordered" evidence="1">
    <location>
        <begin position="65"/>
        <end position="117"/>
    </location>
</feature>
<reference evidence="3" key="1">
    <citation type="submission" date="2023-03" db="EMBL/GenBank/DDBJ databases">
        <authorList>
            <person name="Steffen K."/>
            <person name="Cardenas P."/>
        </authorList>
    </citation>
    <scope>NUCLEOTIDE SEQUENCE</scope>
</reference>
<keyword evidence="2" id="KW-0732">Signal</keyword>
<evidence type="ECO:0000313" key="3">
    <source>
        <dbReference type="EMBL" id="CAI8012663.1"/>
    </source>
</evidence>
<dbReference type="Proteomes" id="UP001174909">
    <property type="component" value="Unassembled WGS sequence"/>
</dbReference>
<dbReference type="AlphaFoldDB" id="A0AA35RL15"/>
<accession>A0AA35RL15</accession>
<protein>
    <submittedName>
        <fullName evidence="3">Uncharacterized protein</fullName>
    </submittedName>
</protein>
<feature type="signal peptide" evidence="2">
    <location>
        <begin position="1"/>
        <end position="23"/>
    </location>
</feature>
<proteinExistence type="predicted"/>
<dbReference type="EMBL" id="CASHTH010001206">
    <property type="protein sequence ID" value="CAI8012663.1"/>
    <property type="molecule type" value="Genomic_DNA"/>
</dbReference>
<gene>
    <name evidence="3" type="ORF">GBAR_LOCUS8109</name>
</gene>
<name>A0AA35RL15_GEOBA</name>
<evidence type="ECO:0000256" key="1">
    <source>
        <dbReference type="SAM" id="MobiDB-lite"/>
    </source>
</evidence>
<feature type="compositionally biased region" description="Low complexity" evidence="1">
    <location>
        <begin position="71"/>
        <end position="87"/>
    </location>
</feature>
<evidence type="ECO:0000256" key="2">
    <source>
        <dbReference type="SAM" id="SignalP"/>
    </source>
</evidence>
<comment type="caution">
    <text evidence="3">The sequence shown here is derived from an EMBL/GenBank/DDBJ whole genome shotgun (WGS) entry which is preliminary data.</text>
</comment>
<feature type="non-terminal residue" evidence="3">
    <location>
        <position position="117"/>
    </location>
</feature>
<evidence type="ECO:0000313" key="4">
    <source>
        <dbReference type="Proteomes" id="UP001174909"/>
    </source>
</evidence>